<reference evidence="2 3" key="1">
    <citation type="submission" date="2016-10" db="EMBL/GenBank/DDBJ databases">
        <authorList>
            <person name="de Groot N.N."/>
        </authorList>
    </citation>
    <scope>NUCLEOTIDE SEQUENCE [LARGE SCALE GENOMIC DNA]</scope>
    <source>
        <strain evidence="2 3">DSM 20117</strain>
    </source>
</reference>
<dbReference type="EMBL" id="FNKH01000002">
    <property type="protein sequence ID" value="SDQ74170.1"/>
    <property type="molecule type" value="Genomic_DNA"/>
</dbReference>
<dbReference type="AlphaFoldDB" id="A0A1H1DCR4"/>
<proteinExistence type="predicted"/>
<dbReference type="Pfam" id="PF10041">
    <property type="entry name" value="DUF2277"/>
    <property type="match status" value="1"/>
</dbReference>
<evidence type="ECO:0008006" key="4">
    <source>
        <dbReference type="Google" id="ProtNLM"/>
    </source>
</evidence>
<evidence type="ECO:0000313" key="3">
    <source>
        <dbReference type="Proteomes" id="UP000181917"/>
    </source>
</evidence>
<feature type="region of interest" description="Disordered" evidence="1">
    <location>
        <begin position="66"/>
        <end position="93"/>
    </location>
</feature>
<sequence>MCRNIRRLYNFEPSATSAEVEAAALQYVRKVSGTNKPSKANEEAFNEAVHEIAHITAHLLDSLVTTAPPKNGLKKQPRQRPARPSAMAPPASP</sequence>
<dbReference type="InterPro" id="IPR018735">
    <property type="entry name" value="DUF2277"/>
</dbReference>
<evidence type="ECO:0000313" key="2">
    <source>
        <dbReference type="EMBL" id="SDQ74170.1"/>
    </source>
</evidence>
<accession>A0A1H1DCR4</accession>
<name>A0A1H1DCR4_9MICC</name>
<dbReference type="STRING" id="37928.SAMN04489742_2376"/>
<gene>
    <name evidence="2" type="ORF">SAMN04489742_2376</name>
</gene>
<dbReference type="OrthoDB" id="2720376at2"/>
<evidence type="ECO:0000256" key="1">
    <source>
        <dbReference type="SAM" id="MobiDB-lite"/>
    </source>
</evidence>
<organism evidence="2 3">
    <name type="scientific">Crystallibacter crystallopoietes</name>
    <dbReference type="NCBI Taxonomy" id="37928"/>
    <lineage>
        <taxon>Bacteria</taxon>
        <taxon>Bacillati</taxon>
        <taxon>Actinomycetota</taxon>
        <taxon>Actinomycetes</taxon>
        <taxon>Micrococcales</taxon>
        <taxon>Micrococcaceae</taxon>
        <taxon>Crystallibacter</taxon>
    </lineage>
</organism>
<feature type="compositionally biased region" description="Basic residues" evidence="1">
    <location>
        <begin position="72"/>
        <end position="81"/>
    </location>
</feature>
<keyword evidence="3" id="KW-1185">Reference proteome</keyword>
<feature type="compositionally biased region" description="Low complexity" evidence="1">
    <location>
        <begin position="82"/>
        <end position="93"/>
    </location>
</feature>
<protein>
    <recommendedName>
        <fullName evidence="4">DUF2277 domain-containing protein</fullName>
    </recommendedName>
</protein>
<dbReference type="Proteomes" id="UP000181917">
    <property type="component" value="Unassembled WGS sequence"/>
</dbReference>